<comment type="similarity">
    <text evidence="5">Belongs to the 4-toluene sulfonate uptake permease (TSUP) (TC 2.A.102) family.</text>
</comment>
<proteinExistence type="inferred from homology"/>
<feature type="transmembrane region" description="Helical" evidence="5">
    <location>
        <begin position="249"/>
        <end position="266"/>
    </location>
</feature>
<dbReference type="OrthoDB" id="457670at2"/>
<dbReference type="EMBL" id="RCCI01000004">
    <property type="protein sequence ID" value="RLJ68338.1"/>
    <property type="molecule type" value="Genomic_DNA"/>
</dbReference>
<evidence type="ECO:0000313" key="6">
    <source>
        <dbReference type="EMBL" id="RLJ68338.1"/>
    </source>
</evidence>
<keyword evidence="5" id="KW-1003">Cell membrane</keyword>
<evidence type="ECO:0000313" key="7">
    <source>
        <dbReference type="Proteomes" id="UP000268908"/>
    </source>
</evidence>
<dbReference type="PANTHER" id="PTHR43483">
    <property type="entry name" value="MEMBRANE TRANSPORTER PROTEIN HI_0806-RELATED"/>
    <property type="match status" value="1"/>
</dbReference>
<name>A0A497XPP9_9PROT</name>
<feature type="transmembrane region" description="Helical" evidence="5">
    <location>
        <begin position="50"/>
        <end position="69"/>
    </location>
</feature>
<keyword evidence="2 5" id="KW-0812">Transmembrane</keyword>
<feature type="transmembrane region" description="Helical" evidence="5">
    <location>
        <begin position="108"/>
        <end position="127"/>
    </location>
</feature>
<feature type="transmembrane region" description="Helical" evidence="5">
    <location>
        <begin position="7"/>
        <end position="38"/>
    </location>
</feature>
<dbReference type="PANTHER" id="PTHR43483:SF3">
    <property type="entry name" value="MEMBRANE TRANSPORTER PROTEIN HI_0806-RELATED"/>
    <property type="match status" value="1"/>
</dbReference>
<dbReference type="Proteomes" id="UP000268908">
    <property type="component" value="Unassembled WGS sequence"/>
</dbReference>
<dbReference type="RefSeq" id="WP_121240249.1">
    <property type="nucleotide sequence ID" value="NZ_BHVV01000002.1"/>
</dbReference>
<sequence length="267" mass="27998">MTTWLLVYLGLGIFAGFVAGLFGVGGGLTIVPLLFMLFTAQNFPLEHTMHLALGTSMATIVFTSISSMRAHHSHGAVRWDIVKVFAPGLIIGTLGGSFIATWVPTRPLAMVFTAIVYYASIQMMLDFKPKPHRQLPGGFGMLVAGGSIGVVSSLVAAGGGFLSIPFMVFCNVVIHQAVGTSAALGFPIAVAGTVGYILSGMKATGLPEYSLGYVYLPAFFGVVAMSMLIAPLGAKTAHSLPVKQLKRAFGGFLALLATKMLHGLLFA</sequence>
<evidence type="ECO:0000256" key="1">
    <source>
        <dbReference type="ARBA" id="ARBA00004141"/>
    </source>
</evidence>
<keyword evidence="3 5" id="KW-1133">Transmembrane helix</keyword>
<comment type="subcellular location">
    <subcellularLocation>
        <location evidence="5">Cell membrane</location>
        <topology evidence="5">Multi-pass membrane protein</topology>
    </subcellularLocation>
    <subcellularLocation>
        <location evidence="1">Membrane</location>
        <topology evidence="1">Multi-pass membrane protein</topology>
    </subcellularLocation>
</comment>
<protein>
    <recommendedName>
        <fullName evidence="5">Probable membrane transporter protein</fullName>
    </recommendedName>
</protein>
<gene>
    <name evidence="6" type="ORF">DFR35_0898</name>
</gene>
<evidence type="ECO:0000256" key="5">
    <source>
        <dbReference type="RuleBase" id="RU363041"/>
    </source>
</evidence>
<dbReference type="AlphaFoldDB" id="A0A497XPP9"/>
<accession>A0A497XPP9</accession>
<keyword evidence="4 5" id="KW-0472">Membrane</keyword>
<feature type="transmembrane region" description="Helical" evidence="5">
    <location>
        <begin position="81"/>
        <end position="102"/>
    </location>
</feature>
<evidence type="ECO:0000256" key="3">
    <source>
        <dbReference type="ARBA" id="ARBA00022989"/>
    </source>
</evidence>
<comment type="caution">
    <text evidence="6">The sequence shown here is derived from an EMBL/GenBank/DDBJ whole genome shotgun (WGS) entry which is preliminary data.</text>
</comment>
<feature type="transmembrane region" description="Helical" evidence="5">
    <location>
        <begin position="174"/>
        <end position="198"/>
    </location>
</feature>
<evidence type="ECO:0000256" key="4">
    <source>
        <dbReference type="ARBA" id="ARBA00023136"/>
    </source>
</evidence>
<organism evidence="6 7">
    <name type="scientific">Sulfurisoma sediminicola</name>
    <dbReference type="NCBI Taxonomy" id="1381557"/>
    <lineage>
        <taxon>Bacteria</taxon>
        <taxon>Pseudomonadati</taxon>
        <taxon>Pseudomonadota</taxon>
        <taxon>Betaproteobacteria</taxon>
        <taxon>Nitrosomonadales</taxon>
        <taxon>Sterolibacteriaceae</taxon>
        <taxon>Sulfurisoma</taxon>
    </lineage>
</organism>
<feature type="transmembrane region" description="Helical" evidence="5">
    <location>
        <begin position="210"/>
        <end position="229"/>
    </location>
</feature>
<dbReference type="GO" id="GO:0005886">
    <property type="term" value="C:plasma membrane"/>
    <property type="evidence" value="ECO:0007669"/>
    <property type="project" value="UniProtKB-SubCell"/>
</dbReference>
<feature type="transmembrane region" description="Helical" evidence="5">
    <location>
        <begin position="139"/>
        <end position="168"/>
    </location>
</feature>
<dbReference type="InterPro" id="IPR002781">
    <property type="entry name" value="TM_pro_TauE-like"/>
</dbReference>
<reference evidence="6 7" key="1">
    <citation type="submission" date="2018-10" db="EMBL/GenBank/DDBJ databases">
        <title>Genomic Encyclopedia of Type Strains, Phase IV (KMG-IV): sequencing the most valuable type-strain genomes for metagenomic binning, comparative biology and taxonomic classification.</title>
        <authorList>
            <person name="Goeker M."/>
        </authorList>
    </citation>
    <scope>NUCLEOTIDE SEQUENCE [LARGE SCALE GENOMIC DNA]</scope>
    <source>
        <strain evidence="6 7">DSM 26916</strain>
    </source>
</reference>
<keyword evidence="7" id="KW-1185">Reference proteome</keyword>
<dbReference type="Pfam" id="PF01925">
    <property type="entry name" value="TauE"/>
    <property type="match status" value="1"/>
</dbReference>
<evidence type="ECO:0000256" key="2">
    <source>
        <dbReference type="ARBA" id="ARBA00022692"/>
    </source>
</evidence>